<protein>
    <submittedName>
        <fullName evidence="3">CHAD domain-containing protein</fullName>
    </submittedName>
</protein>
<dbReference type="InterPro" id="IPR038186">
    <property type="entry name" value="CHAD_dom_sf"/>
</dbReference>
<feature type="domain" description="CHAD" evidence="2">
    <location>
        <begin position="57"/>
        <end position="327"/>
    </location>
</feature>
<feature type="region of interest" description="Disordered" evidence="1">
    <location>
        <begin position="1"/>
        <end position="21"/>
    </location>
</feature>
<accession>A0A5D8Z584</accession>
<name>A0A5D8Z584_9GAMM</name>
<dbReference type="Pfam" id="PF05235">
    <property type="entry name" value="CHAD"/>
    <property type="match status" value="1"/>
</dbReference>
<keyword evidence="4" id="KW-1185">Reference proteome</keyword>
<dbReference type="Gene3D" id="1.40.20.10">
    <property type="entry name" value="CHAD domain"/>
    <property type="match status" value="1"/>
</dbReference>
<dbReference type="SMART" id="SM00880">
    <property type="entry name" value="CHAD"/>
    <property type="match status" value="1"/>
</dbReference>
<reference evidence="3 4" key="1">
    <citation type="submission" date="2019-08" db="EMBL/GenBank/DDBJ databases">
        <title>Draft genome sequence of Lysobacter sp. UKS-15.</title>
        <authorList>
            <person name="Im W.-T."/>
        </authorList>
    </citation>
    <scope>NUCLEOTIDE SEQUENCE [LARGE SCALE GENOMIC DNA]</scope>
    <source>
        <strain evidence="3 4">UKS-15</strain>
    </source>
</reference>
<sequence>MPRRRPADVSRLGGRAHASAPKVTAHLRASNTHSLLLNPPSAGARYGSRMSYRFSARKPVDVEFRAIALEQIALCHQAAQSGDVDVPHEIRKHCKRLRALLRLVRGSFSGHAREQRVVSQAADELALLRDIAAQRETLTRLRQRDPQRYGVHELELADTWLADQQRSEAATHAQAAAVQRALDLLDGQRHRVPDWTLQAKGFAALSDGLTHTYRQARRCLALALEEPTAEHFHELRKHAKHHRFHMELLQPLWKRPMQAAIEELELLGERLGEHHDLHVLATTLADASRGTEGLDPVWLKEFVRPEMRRLERRALYVARRAFAEKPSRFRARLGAYWQVQAKKGRRFAR</sequence>
<organism evidence="3 4">
    <name type="scientific">Cognatilysobacter lacus</name>
    <dbReference type="NCBI Taxonomy" id="1643323"/>
    <lineage>
        <taxon>Bacteria</taxon>
        <taxon>Pseudomonadati</taxon>
        <taxon>Pseudomonadota</taxon>
        <taxon>Gammaproteobacteria</taxon>
        <taxon>Lysobacterales</taxon>
        <taxon>Lysobacteraceae</taxon>
        <taxon>Cognatilysobacter</taxon>
    </lineage>
</organism>
<dbReference type="PANTHER" id="PTHR39339">
    <property type="entry name" value="SLR1444 PROTEIN"/>
    <property type="match status" value="1"/>
</dbReference>
<dbReference type="PROSITE" id="PS51708">
    <property type="entry name" value="CHAD"/>
    <property type="match status" value="1"/>
</dbReference>
<proteinExistence type="predicted"/>
<evidence type="ECO:0000313" key="4">
    <source>
        <dbReference type="Proteomes" id="UP000323164"/>
    </source>
</evidence>
<dbReference type="InterPro" id="IPR007899">
    <property type="entry name" value="CHAD_dom"/>
</dbReference>
<comment type="caution">
    <text evidence="3">The sequence shown here is derived from an EMBL/GenBank/DDBJ whole genome shotgun (WGS) entry which is preliminary data.</text>
</comment>
<evidence type="ECO:0000313" key="3">
    <source>
        <dbReference type="EMBL" id="TZF89686.1"/>
    </source>
</evidence>
<dbReference type="Proteomes" id="UP000323164">
    <property type="component" value="Unassembled WGS sequence"/>
</dbReference>
<evidence type="ECO:0000256" key="1">
    <source>
        <dbReference type="SAM" id="MobiDB-lite"/>
    </source>
</evidence>
<evidence type="ECO:0000259" key="2">
    <source>
        <dbReference type="PROSITE" id="PS51708"/>
    </source>
</evidence>
<gene>
    <name evidence="3" type="ORF">FW784_08220</name>
</gene>
<dbReference type="OrthoDB" id="9810907at2"/>
<dbReference type="PANTHER" id="PTHR39339:SF1">
    <property type="entry name" value="CHAD DOMAIN-CONTAINING PROTEIN"/>
    <property type="match status" value="1"/>
</dbReference>
<dbReference type="AlphaFoldDB" id="A0A5D8Z584"/>
<dbReference type="EMBL" id="VTRV01000076">
    <property type="protein sequence ID" value="TZF89686.1"/>
    <property type="molecule type" value="Genomic_DNA"/>
</dbReference>